<dbReference type="SMART" id="SM00184">
    <property type="entry name" value="RING"/>
    <property type="match status" value="1"/>
</dbReference>
<evidence type="ECO:0000256" key="9">
    <source>
        <dbReference type="ARBA" id="ARBA00023136"/>
    </source>
</evidence>
<evidence type="ECO:0000256" key="8">
    <source>
        <dbReference type="ARBA" id="ARBA00022989"/>
    </source>
</evidence>
<dbReference type="SUPFAM" id="SSF57850">
    <property type="entry name" value="RING/U-box"/>
    <property type="match status" value="1"/>
</dbReference>
<evidence type="ECO:0000259" key="13">
    <source>
        <dbReference type="PROSITE" id="PS50089"/>
    </source>
</evidence>
<organism evidence="15 16">
    <name type="scientific">Ramazzottius varieornatus</name>
    <name type="common">Water bear</name>
    <name type="synonym">Tardigrade</name>
    <dbReference type="NCBI Taxonomy" id="947166"/>
    <lineage>
        <taxon>Eukaryota</taxon>
        <taxon>Metazoa</taxon>
        <taxon>Ecdysozoa</taxon>
        <taxon>Tardigrada</taxon>
        <taxon>Eutardigrada</taxon>
        <taxon>Parachela</taxon>
        <taxon>Hypsibioidea</taxon>
        <taxon>Ramazzottiidae</taxon>
        <taxon>Ramazzottius</taxon>
    </lineage>
</organism>
<feature type="region of interest" description="Disordered" evidence="11">
    <location>
        <begin position="492"/>
        <end position="511"/>
    </location>
</feature>
<keyword evidence="7" id="KW-0862">Zinc</keyword>
<dbReference type="PROSITE" id="PS50089">
    <property type="entry name" value="ZF_RING_2"/>
    <property type="match status" value="1"/>
</dbReference>
<dbReference type="Gene3D" id="1.10.8.10">
    <property type="entry name" value="DNA helicase RuvA subunit, C-terminal domain"/>
    <property type="match status" value="1"/>
</dbReference>
<feature type="domain" description="CUE" evidence="14">
    <location>
        <begin position="438"/>
        <end position="480"/>
    </location>
</feature>
<dbReference type="GO" id="GO:0061630">
    <property type="term" value="F:ubiquitin protein ligase activity"/>
    <property type="evidence" value="ECO:0007669"/>
    <property type="project" value="TreeGrafter"/>
</dbReference>
<dbReference type="Pfam" id="PF02845">
    <property type="entry name" value="CUE"/>
    <property type="match status" value="1"/>
</dbReference>
<evidence type="ECO:0000256" key="2">
    <source>
        <dbReference type="ARBA" id="ARBA00004906"/>
    </source>
</evidence>
<feature type="transmembrane region" description="Helical" evidence="12">
    <location>
        <begin position="213"/>
        <end position="237"/>
    </location>
</feature>
<feature type="transmembrane region" description="Helical" evidence="12">
    <location>
        <begin position="82"/>
        <end position="104"/>
    </location>
</feature>
<evidence type="ECO:0000313" key="15">
    <source>
        <dbReference type="EMBL" id="GAV02610.1"/>
    </source>
</evidence>
<evidence type="ECO:0008006" key="17">
    <source>
        <dbReference type="Google" id="ProtNLM"/>
    </source>
</evidence>
<dbReference type="GO" id="GO:0070936">
    <property type="term" value="P:protein K48-linked ubiquitination"/>
    <property type="evidence" value="ECO:0007669"/>
    <property type="project" value="TreeGrafter"/>
</dbReference>
<evidence type="ECO:0000259" key="14">
    <source>
        <dbReference type="PROSITE" id="PS51140"/>
    </source>
</evidence>
<dbReference type="Pfam" id="PF13639">
    <property type="entry name" value="zf-RING_2"/>
    <property type="match status" value="1"/>
</dbReference>
<dbReference type="GO" id="GO:0008270">
    <property type="term" value="F:zinc ion binding"/>
    <property type="evidence" value="ECO:0007669"/>
    <property type="project" value="UniProtKB-KW"/>
</dbReference>
<feature type="region of interest" description="Disordered" evidence="11">
    <location>
        <begin position="541"/>
        <end position="560"/>
    </location>
</feature>
<gene>
    <name evidence="15" type="primary">RvY_13151-1</name>
    <name evidence="15" type="synonym">RvY_13151.1</name>
    <name evidence="15" type="ORF">RvY_13151</name>
</gene>
<evidence type="ECO:0000256" key="3">
    <source>
        <dbReference type="ARBA" id="ARBA00022679"/>
    </source>
</evidence>
<dbReference type="AlphaFoldDB" id="A0A1D1VLX4"/>
<dbReference type="EMBL" id="BDGG01000008">
    <property type="protein sequence ID" value="GAV02610.1"/>
    <property type="molecule type" value="Genomic_DNA"/>
</dbReference>
<evidence type="ECO:0000256" key="12">
    <source>
        <dbReference type="SAM" id="Phobius"/>
    </source>
</evidence>
<feature type="domain" description="RING-type" evidence="13">
    <location>
        <begin position="344"/>
        <end position="382"/>
    </location>
</feature>
<evidence type="ECO:0000256" key="1">
    <source>
        <dbReference type="ARBA" id="ARBA00004141"/>
    </source>
</evidence>
<evidence type="ECO:0000256" key="10">
    <source>
        <dbReference type="PROSITE-ProRule" id="PRU00175"/>
    </source>
</evidence>
<keyword evidence="3" id="KW-0808">Transferase</keyword>
<keyword evidence="6 10" id="KW-0863">Zinc-finger</keyword>
<dbReference type="GO" id="GO:0043130">
    <property type="term" value="F:ubiquitin binding"/>
    <property type="evidence" value="ECO:0007669"/>
    <property type="project" value="InterPro"/>
</dbReference>
<dbReference type="PANTHER" id="PTHR15067">
    <property type="entry name" value="E3 UBIQUITIN-PROTEIN LIGASE RNF8"/>
    <property type="match status" value="1"/>
</dbReference>
<dbReference type="GO" id="GO:0030968">
    <property type="term" value="P:endoplasmic reticulum unfolded protein response"/>
    <property type="evidence" value="ECO:0007669"/>
    <property type="project" value="TreeGrafter"/>
</dbReference>
<dbReference type="Proteomes" id="UP000186922">
    <property type="component" value="Unassembled WGS sequence"/>
</dbReference>
<feature type="transmembrane region" description="Helical" evidence="12">
    <location>
        <begin position="188"/>
        <end position="207"/>
    </location>
</feature>
<evidence type="ECO:0000256" key="4">
    <source>
        <dbReference type="ARBA" id="ARBA00022692"/>
    </source>
</evidence>
<dbReference type="Gene3D" id="3.30.40.10">
    <property type="entry name" value="Zinc/RING finger domain, C3HC4 (zinc finger)"/>
    <property type="match status" value="1"/>
</dbReference>
<keyword evidence="9 12" id="KW-0472">Membrane</keyword>
<proteinExistence type="predicted"/>
<feature type="transmembrane region" description="Helical" evidence="12">
    <location>
        <begin position="124"/>
        <end position="141"/>
    </location>
</feature>
<dbReference type="GO" id="GO:0006511">
    <property type="term" value="P:ubiquitin-dependent protein catabolic process"/>
    <property type="evidence" value="ECO:0007669"/>
    <property type="project" value="TreeGrafter"/>
</dbReference>
<keyword evidence="4 12" id="KW-0812">Transmembrane</keyword>
<comment type="caution">
    <text evidence="15">The sequence shown here is derived from an EMBL/GenBank/DDBJ whole genome shotgun (WGS) entry which is preliminary data.</text>
</comment>
<evidence type="ECO:0000313" key="16">
    <source>
        <dbReference type="Proteomes" id="UP000186922"/>
    </source>
</evidence>
<comment type="subcellular location">
    <subcellularLocation>
        <location evidence="1">Membrane</location>
        <topology evidence="1">Multi-pass membrane protein</topology>
    </subcellularLocation>
</comment>
<name>A0A1D1VLX4_RAMVA</name>
<dbReference type="GO" id="GO:0016020">
    <property type="term" value="C:membrane"/>
    <property type="evidence" value="ECO:0007669"/>
    <property type="project" value="UniProtKB-SubCell"/>
</dbReference>
<sequence length="560" mass="63937">MDFTCPVAESLDICSVEDQPYGNGSLYSNSTWDHNATIGQYHREPTRSRLYYIFRKAAAARGFGSEYQSDLRRLIGERWSDWIWAIWSIAIPGTILLGLCAHCLQKKLFKRMRLPERQHTREKLWNYAFYKFIFIFGVVNVDSMEEMIIWVAWFVMLGYAHFFIVLSRDRCEYMTFSPSPCITERKRILALLASIIVLAVGILGLSASLFCGGFYHTGVFLAAEGALVLLPTVQIFLRYGYHQFRMQGRGAVKWENRTNLYQHISFGIDMGKLSVDLVHHLHMMWHVCNLSASSLVIVAQIRNLCAEIFRKFARHRSYIAIRRRLQLTFPSATAKEIDKQGDVCSICWDKMEQARKLRCTHVFHEACLLSWLEQDISCPVCRVNLSDSFDMKSARAAHNATNVGRFFVFQGSRINNWLPNVSVTVSHPLHDTFGDGGSVEIMAEQVLQVFPHVTYHAVIQDLLETGSAESTIENILNGTINLNRTAPPVIEPREPSHVQVPPTEPGTVPDTPEAWRALHVKRKEAMLAAARHKYIEKMAKERNAEETRRAQAVSLQPGLR</sequence>
<dbReference type="PANTHER" id="PTHR15067:SF5">
    <property type="entry name" value="E3 UBIQUITIN-PROTEIN LIGASE AMFR"/>
    <property type="match status" value="1"/>
</dbReference>
<protein>
    <recommendedName>
        <fullName evidence="17">RING-type domain-containing protein</fullName>
    </recommendedName>
</protein>
<comment type="pathway">
    <text evidence="2">Protein modification; protein ubiquitination.</text>
</comment>
<dbReference type="STRING" id="947166.A0A1D1VLX4"/>
<dbReference type="PROSITE" id="PS51140">
    <property type="entry name" value="CUE"/>
    <property type="match status" value="1"/>
</dbReference>
<dbReference type="GO" id="GO:0005783">
    <property type="term" value="C:endoplasmic reticulum"/>
    <property type="evidence" value="ECO:0007669"/>
    <property type="project" value="TreeGrafter"/>
</dbReference>
<evidence type="ECO:0000256" key="11">
    <source>
        <dbReference type="SAM" id="MobiDB-lite"/>
    </source>
</evidence>
<reference evidence="15 16" key="1">
    <citation type="journal article" date="2016" name="Nat. Commun.">
        <title>Extremotolerant tardigrade genome and improved radiotolerance of human cultured cells by tardigrade-unique protein.</title>
        <authorList>
            <person name="Hashimoto T."/>
            <person name="Horikawa D.D."/>
            <person name="Saito Y."/>
            <person name="Kuwahara H."/>
            <person name="Kozuka-Hata H."/>
            <person name="Shin-I T."/>
            <person name="Minakuchi Y."/>
            <person name="Ohishi K."/>
            <person name="Motoyama A."/>
            <person name="Aizu T."/>
            <person name="Enomoto A."/>
            <person name="Kondo K."/>
            <person name="Tanaka S."/>
            <person name="Hara Y."/>
            <person name="Koshikawa S."/>
            <person name="Sagara H."/>
            <person name="Miura T."/>
            <person name="Yokobori S."/>
            <person name="Miyagawa K."/>
            <person name="Suzuki Y."/>
            <person name="Kubo T."/>
            <person name="Oyama M."/>
            <person name="Kohara Y."/>
            <person name="Fujiyama A."/>
            <person name="Arakawa K."/>
            <person name="Katayama T."/>
            <person name="Toyoda A."/>
            <person name="Kunieda T."/>
        </authorList>
    </citation>
    <scope>NUCLEOTIDE SEQUENCE [LARGE SCALE GENOMIC DNA]</scope>
    <source>
        <strain evidence="15 16">YOKOZUNA-1</strain>
    </source>
</reference>
<accession>A0A1D1VLX4</accession>
<dbReference type="InterPro" id="IPR057992">
    <property type="entry name" value="TPR_SYVN1_N"/>
</dbReference>
<dbReference type="OrthoDB" id="3824970at2759"/>
<evidence type="ECO:0000256" key="7">
    <source>
        <dbReference type="ARBA" id="ARBA00022833"/>
    </source>
</evidence>
<evidence type="ECO:0000256" key="5">
    <source>
        <dbReference type="ARBA" id="ARBA00022723"/>
    </source>
</evidence>
<dbReference type="InterPro" id="IPR001841">
    <property type="entry name" value="Znf_RING"/>
</dbReference>
<dbReference type="GO" id="GO:0000151">
    <property type="term" value="C:ubiquitin ligase complex"/>
    <property type="evidence" value="ECO:0007669"/>
    <property type="project" value="TreeGrafter"/>
</dbReference>
<dbReference type="Pfam" id="PF25563">
    <property type="entry name" value="TPR_SYVN1_N"/>
    <property type="match status" value="1"/>
</dbReference>
<feature type="transmembrane region" description="Helical" evidence="12">
    <location>
        <begin position="147"/>
        <end position="167"/>
    </location>
</feature>
<evidence type="ECO:0000256" key="6">
    <source>
        <dbReference type="ARBA" id="ARBA00022771"/>
    </source>
</evidence>
<keyword evidence="16" id="KW-1185">Reference proteome</keyword>
<dbReference type="InterPro" id="IPR003892">
    <property type="entry name" value="CUE"/>
</dbReference>
<dbReference type="CDD" id="cd14421">
    <property type="entry name" value="CUE_AMFR"/>
    <property type="match status" value="1"/>
</dbReference>
<keyword evidence="5" id="KW-0479">Metal-binding</keyword>
<dbReference type="SMART" id="SM00546">
    <property type="entry name" value="CUE"/>
    <property type="match status" value="1"/>
</dbReference>
<dbReference type="InterPro" id="IPR013083">
    <property type="entry name" value="Znf_RING/FYVE/PHD"/>
</dbReference>
<dbReference type="GO" id="GO:0005829">
    <property type="term" value="C:cytosol"/>
    <property type="evidence" value="ECO:0007669"/>
    <property type="project" value="TreeGrafter"/>
</dbReference>
<keyword evidence="8 12" id="KW-1133">Transmembrane helix</keyword>